<dbReference type="PROSITE" id="PS00197">
    <property type="entry name" value="2FE2S_FER_1"/>
    <property type="match status" value="1"/>
</dbReference>
<dbReference type="SUPFAM" id="SSF54292">
    <property type="entry name" value="2Fe-2S ferredoxin-like"/>
    <property type="match status" value="1"/>
</dbReference>
<dbReference type="GeneID" id="17326617"/>
<dbReference type="OrthoDB" id="5390at2759"/>
<accession>R7QLQ5</accession>
<keyword evidence="1" id="KW-0408">Iron</keyword>
<keyword evidence="1" id="KW-0479">Metal-binding</keyword>
<sequence>MSFDSYAFLQAIAPVRASSFFPSNASCSAPAGLKRTRKRRTSPSIPPYTTCKGHGEKCVKILFIPDNTQVMATPGERLSEVARRAGVEIVESCGVGDCGTCEVLLRDEVSGDGFYIKSCIAKISSHKEKLVIDTVGDGIPPW</sequence>
<reference evidence="5" key="1">
    <citation type="journal article" date="2013" name="Proc. Natl. Acad. Sci. U.S.A.">
        <title>Genome structure and metabolic features in the red seaweed Chondrus crispus shed light on evolution of the Archaeplastida.</title>
        <authorList>
            <person name="Collen J."/>
            <person name="Porcel B."/>
            <person name="Carre W."/>
            <person name="Ball S.G."/>
            <person name="Chaparro C."/>
            <person name="Tonon T."/>
            <person name="Barbeyron T."/>
            <person name="Michel G."/>
            <person name="Noel B."/>
            <person name="Valentin K."/>
            <person name="Elias M."/>
            <person name="Artiguenave F."/>
            <person name="Arun A."/>
            <person name="Aury J.M."/>
            <person name="Barbosa-Neto J.F."/>
            <person name="Bothwell J.H."/>
            <person name="Bouget F.Y."/>
            <person name="Brillet L."/>
            <person name="Cabello-Hurtado F."/>
            <person name="Capella-Gutierrez S."/>
            <person name="Charrier B."/>
            <person name="Cladiere L."/>
            <person name="Cock J.M."/>
            <person name="Coelho S.M."/>
            <person name="Colleoni C."/>
            <person name="Czjzek M."/>
            <person name="Da Silva C."/>
            <person name="Delage L."/>
            <person name="Denoeud F."/>
            <person name="Deschamps P."/>
            <person name="Dittami S.M."/>
            <person name="Gabaldon T."/>
            <person name="Gachon C.M."/>
            <person name="Groisillier A."/>
            <person name="Herve C."/>
            <person name="Jabbari K."/>
            <person name="Katinka M."/>
            <person name="Kloareg B."/>
            <person name="Kowalczyk N."/>
            <person name="Labadie K."/>
            <person name="Leblanc C."/>
            <person name="Lopez P.J."/>
            <person name="McLachlan D.H."/>
            <person name="Meslet-Cladiere L."/>
            <person name="Moustafa A."/>
            <person name="Nehr Z."/>
            <person name="Nyvall Collen P."/>
            <person name="Panaud O."/>
            <person name="Partensky F."/>
            <person name="Poulain J."/>
            <person name="Rensing S.A."/>
            <person name="Rousvoal S."/>
            <person name="Samson G."/>
            <person name="Symeonidi A."/>
            <person name="Weissenbach J."/>
            <person name="Zambounis A."/>
            <person name="Wincker P."/>
            <person name="Boyen C."/>
        </authorList>
    </citation>
    <scope>NUCLEOTIDE SEQUENCE [LARGE SCALE GENOMIC DNA]</scope>
    <source>
        <strain evidence="5">cv. Stackhouse</strain>
    </source>
</reference>
<evidence type="ECO:0000313" key="4">
    <source>
        <dbReference type="EMBL" id="CDF38999.1"/>
    </source>
</evidence>
<keyword evidence="2" id="KW-0411">Iron-sulfur</keyword>
<dbReference type="InterPro" id="IPR012675">
    <property type="entry name" value="Beta-grasp_dom_sf"/>
</dbReference>
<keyword evidence="1" id="KW-0001">2Fe-2S</keyword>
<dbReference type="Gene3D" id="3.10.20.30">
    <property type="match status" value="1"/>
</dbReference>
<dbReference type="STRING" id="2769.R7QLQ5"/>
<dbReference type="InterPro" id="IPR006058">
    <property type="entry name" value="2Fe2S_fd_BS"/>
</dbReference>
<evidence type="ECO:0000259" key="3">
    <source>
        <dbReference type="PROSITE" id="PS51085"/>
    </source>
</evidence>
<evidence type="ECO:0000256" key="2">
    <source>
        <dbReference type="ARBA" id="ARBA00023014"/>
    </source>
</evidence>
<dbReference type="RefSeq" id="XP_005718904.1">
    <property type="nucleotide sequence ID" value="XM_005718847.1"/>
</dbReference>
<proteinExistence type="predicted"/>
<evidence type="ECO:0000313" key="5">
    <source>
        <dbReference type="Proteomes" id="UP000012073"/>
    </source>
</evidence>
<dbReference type="OMA" id="YIKSCIA"/>
<dbReference type="Gramene" id="CDF38999">
    <property type="protein sequence ID" value="CDF38999"/>
    <property type="gene ID" value="CHC_T00006711001"/>
</dbReference>
<name>R7QLQ5_CHOCR</name>
<organism evidence="4 5">
    <name type="scientific">Chondrus crispus</name>
    <name type="common">Carrageen Irish moss</name>
    <name type="synonym">Polymorpha crispa</name>
    <dbReference type="NCBI Taxonomy" id="2769"/>
    <lineage>
        <taxon>Eukaryota</taxon>
        <taxon>Rhodophyta</taxon>
        <taxon>Florideophyceae</taxon>
        <taxon>Rhodymeniophycidae</taxon>
        <taxon>Gigartinales</taxon>
        <taxon>Gigartinaceae</taxon>
        <taxon>Chondrus</taxon>
    </lineage>
</organism>
<dbReference type="InterPro" id="IPR036010">
    <property type="entry name" value="2Fe-2S_ferredoxin-like_sf"/>
</dbReference>
<evidence type="ECO:0000256" key="1">
    <source>
        <dbReference type="ARBA" id="ARBA00022714"/>
    </source>
</evidence>
<dbReference type="EMBL" id="HG001983">
    <property type="protein sequence ID" value="CDF38999.1"/>
    <property type="molecule type" value="Genomic_DNA"/>
</dbReference>
<dbReference type="KEGG" id="ccp:CHC_T00006711001"/>
<feature type="domain" description="2Fe-2S ferredoxin-type" evidence="3">
    <location>
        <begin position="59"/>
        <end position="138"/>
    </location>
</feature>
<dbReference type="Proteomes" id="UP000012073">
    <property type="component" value="Unassembled WGS sequence"/>
</dbReference>
<dbReference type="Pfam" id="PF00111">
    <property type="entry name" value="Fer2"/>
    <property type="match status" value="1"/>
</dbReference>
<protein>
    <recommendedName>
        <fullName evidence="3">2Fe-2S ferredoxin-type domain-containing protein</fullName>
    </recommendedName>
</protein>
<dbReference type="CDD" id="cd00207">
    <property type="entry name" value="fer2"/>
    <property type="match status" value="1"/>
</dbReference>
<dbReference type="PROSITE" id="PS51085">
    <property type="entry name" value="2FE2S_FER_2"/>
    <property type="match status" value="1"/>
</dbReference>
<keyword evidence="5" id="KW-1185">Reference proteome</keyword>
<dbReference type="InterPro" id="IPR001041">
    <property type="entry name" value="2Fe-2S_ferredoxin-type"/>
</dbReference>
<dbReference type="GO" id="GO:0051537">
    <property type="term" value="F:2 iron, 2 sulfur cluster binding"/>
    <property type="evidence" value="ECO:0007669"/>
    <property type="project" value="UniProtKB-KW"/>
</dbReference>
<gene>
    <name evidence="4" type="ORF">CHC_T00006711001</name>
</gene>
<dbReference type="AlphaFoldDB" id="R7QLQ5"/>